<gene>
    <name evidence="14" type="ORF">CHL78_009430</name>
</gene>
<dbReference type="PANTHER" id="PTHR43547:SF2">
    <property type="entry name" value="HYBRID SIGNAL TRANSDUCTION HISTIDINE KINASE C"/>
    <property type="match status" value="1"/>
</dbReference>
<keyword evidence="4" id="KW-1003">Cell membrane</keyword>
<dbReference type="GO" id="GO:0000155">
    <property type="term" value="F:phosphorelay sensor kinase activity"/>
    <property type="evidence" value="ECO:0007669"/>
    <property type="project" value="InterPro"/>
</dbReference>
<keyword evidence="8 14" id="KW-0418">Kinase</keyword>
<dbReference type="RefSeq" id="WP_094369229.1">
    <property type="nucleotide sequence ID" value="NZ_NOJY02000013.1"/>
</dbReference>
<keyword evidence="10" id="KW-0902">Two-component regulatory system</keyword>
<evidence type="ECO:0000256" key="9">
    <source>
        <dbReference type="ARBA" id="ARBA00022840"/>
    </source>
</evidence>
<evidence type="ECO:0000256" key="3">
    <source>
        <dbReference type="ARBA" id="ARBA00012438"/>
    </source>
</evidence>
<dbReference type="SUPFAM" id="SSF55874">
    <property type="entry name" value="ATPase domain of HSP90 chaperone/DNA topoisomerase II/histidine kinase"/>
    <property type="match status" value="1"/>
</dbReference>
<comment type="subcellular location">
    <subcellularLocation>
        <location evidence="2">Cell membrane</location>
    </subcellularLocation>
</comment>
<evidence type="ECO:0000256" key="7">
    <source>
        <dbReference type="ARBA" id="ARBA00022741"/>
    </source>
</evidence>
<dbReference type="Pfam" id="PF02518">
    <property type="entry name" value="HATPase_c"/>
    <property type="match status" value="1"/>
</dbReference>
<keyword evidence="7" id="KW-0547">Nucleotide-binding</keyword>
<evidence type="ECO:0000256" key="11">
    <source>
        <dbReference type="ARBA" id="ARBA00023136"/>
    </source>
</evidence>
<dbReference type="CDD" id="cd00082">
    <property type="entry name" value="HisKA"/>
    <property type="match status" value="1"/>
</dbReference>
<protein>
    <recommendedName>
        <fullName evidence="3">histidine kinase</fullName>
        <ecNumber evidence="3">2.7.13.3</ecNumber>
    </recommendedName>
</protein>
<proteinExistence type="predicted"/>
<feature type="domain" description="PAS" evidence="13">
    <location>
        <begin position="6"/>
        <end position="62"/>
    </location>
</feature>
<evidence type="ECO:0000256" key="4">
    <source>
        <dbReference type="ARBA" id="ARBA00022475"/>
    </source>
</evidence>
<dbReference type="OrthoDB" id="1745769at2"/>
<organism evidence="14 15">
    <name type="scientific">Romboutsia weinsteinii</name>
    <dbReference type="NCBI Taxonomy" id="2020949"/>
    <lineage>
        <taxon>Bacteria</taxon>
        <taxon>Bacillati</taxon>
        <taxon>Bacillota</taxon>
        <taxon>Clostridia</taxon>
        <taxon>Peptostreptococcales</taxon>
        <taxon>Peptostreptococcaceae</taxon>
        <taxon>Romboutsia</taxon>
    </lineage>
</organism>
<comment type="caution">
    <text evidence="14">The sequence shown here is derived from an EMBL/GenBank/DDBJ whole genome shotgun (WGS) entry which is preliminary data.</text>
</comment>
<comment type="catalytic activity">
    <reaction evidence="1">
        <text>ATP + protein L-histidine = ADP + protein N-phospho-L-histidine.</text>
        <dbReference type="EC" id="2.7.13.3"/>
    </reaction>
</comment>
<evidence type="ECO:0000256" key="2">
    <source>
        <dbReference type="ARBA" id="ARBA00004236"/>
    </source>
</evidence>
<evidence type="ECO:0000259" key="13">
    <source>
        <dbReference type="PROSITE" id="PS50112"/>
    </source>
</evidence>
<dbReference type="SUPFAM" id="SSF47384">
    <property type="entry name" value="Homodimeric domain of signal transducing histidine kinase"/>
    <property type="match status" value="1"/>
</dbReference>
<dbReference type="SMART" id="SM00388">
    <property type="entry name" value="HisKA"/>
    <property type="match status" value="1"/>
</dbReference>
<sequence>MDEEYSKKTLESILDTIPEYIFYRDLKGRNIYCNESYASDFIGKPKDKIYGKTYEELEVLRPYFNIGKVRDKEVIENKKHLKYEQTISNGKEKRKIEIDKYPIFDDDGNVDGILGIIKDEPYKEELSKLREGFFSNIRHEFRTPINMIMTSIQLLEQRCKFCDLGNCKECFVKDIHRININTLRMLKISDNFIDLTNIQSKSMEYKPINYDIVSTVESICDDINRYKKFKNISIIFDTQTEEKIVSFDKAKLERIILNLISNAIKFNNYDGSVIVSILLESDFVVISVKDTGIGIAEDDIDSIFNGFSNVEDRFTKICEGCGVGLALTKHLVEMHQGTITVKSELEKGSEFIVRIPNIVNVNNYVDDISSRVYDSRLERIKMEFSDIYE</sequence>
<evidence type="ECO:0000256" key="1">
    <source>
        <dbReference type="ARBA" id="ARBA00000085"/>
    </source>
</evidence>
<evidence type="ECO:0000256" key="8">
    <source>
        <dbReference type="ARBA" id="ARBA00022777"/>
    </source>
</evidence>
<dbReference type="GO" id="GO:0005524">
    <property type="term" value="F:ATP binding"/>
    <property type="evidence" value="ECO:0007669"/>
    <property type="project" value="UniProtKB-KW"/>
</dbReference>
<keyword evidence="6" id="KW-0808">Transferase</keyword>
<keyword evidence="5" id="KW-0597">Phosphoprotein</keyword>
<dbReference type="InterPro" id="IPR005467">
    <property type="entry name" value="His_kinase_dom"/>
</dbReference>
<dbReference type="InterPro" id="IPR000014">
    <property type="entry name" value="PAS"/>
</dbReference>
<dbReference type="PROSITE" id="PS50112">
    <property type="entry name" value="PAS"/>
    <property type="match status" value="1"/>
</dbReference>
<evidence type="ECO:0000256" key="10">
    <source>
        <dbReference type="ARBA" id="ARBA00023012"/>
    </source>
</evidence>
<dbReference type="InterPro" id="IPR013656">
    <property type="entry name" value="PAS_4"/>
</dbReference>
<dbReference type="Gene3D" id="3.30.565.10">
    <property type="entry name" value="Histidine kinase-like ATPase, C-terminal domain"/>
    <property type="match status" value="1"/>
</dbReference>
<dbReference type="InterPro" id="IPR003661">
    <property type="entry name" value="HisK_dim/P_dom"/>
</dbReference>
<keyword evidence="9" id="KW-0067">ATP-binding</keyword>
<dbReference type="PRINTS" id="PR00344">
    <property type="entry name" value="BCTRLSENSOR"/>
</dbReference>
<reference evidence="14 15" key="1">
    <citation type="journal article" date="2017" name="Genome Announc.">
        <title>Draft Genome Sequence of Romboutsia weinsteinii sp. nov. Strain CCRI-19649(T) Isolated from Surface Water.</title>
        <authorList>
            <person name="Maheux A.F."/>
            <person name="Boudreau D.K."/>
            <person name="Berube E."/>
            <person name="Boissinot M."/>
            <person name="Cantin P."/>
            <person name="Raymond F."/>
            <person name="Corbeil J."/>
            <person name="Omar R.F."/>
            <person name="Bergeron M.G."/>
        </authorList>
    </citation>
    <scope>NUCLEOTIDE SEQUENCE [LARGE SCALE GENOMIC DNA]</scope>
    <source>
        <strain evidence="14 15">CCRI-19649</strain>
    </source>
</reference>
<evidence type="ECO:0000313" key="14">
    <source>
        <dbReference type="EMBL" id="RDY27425.1"/>
    </source>
</evidence>
<dbReference type="SMART" id="SM00387">
    <property type="entry name" value="HATPase_c"/>
    <property type="match status" value="1"/>
</dbReference>
<dbReference type="PROSITE" id="PS50109">
    <property type="entry name" value="HIS_KIN"/>
    <property type="match status" value="1"/>
</dbReference>
<dbReference type="AlphaFoldDB" id="A0A371J3W2"/>
<dbReference type="EC" id="2.7.13.3" evidence="3"/>
<dbReference type="InterPro" id="IPR036890">
    <property type="entry name" value="HATPase_C_sf"/>
</dbReference>
<keyword evidence="15" id="KW-1185">Reference proteome</keyword>
<dbReference type="InterPro" id="IPR036097">
    <property type="entry name" value="HisK_dim/P_sf"/>
</dbReference>
<keyword evidence="11" id="KW-0472">Membrane</keyword>
<name>A0A371J3W2_9FIRM</name>
<dbReference type="EMBL" id="NOJY02000013">
    <property type="protein sequence ID" value="RDY27425.1"/>
    <property type="molecule type" value="Genomic_DNA"/>
</dbReference>
<dbReference type="SUPFAM" id="SSF55785">
    <property type="entry name" value="PYP-like sensor domain (PAS domain)"/>
    <property type="match status" value="1"/>
</dbReference>
<dbReference type="Gene3D" id="1.10.287.130">
    <property type="match status" value="1"/>
</dbReference>
<dbReference type="InterPro" id="IPR003594">
    <property type="entry name" value="HATPase_dom"/>
</dbReference>
<dbReference type="FunFam" id="3.30.565.10:FF:000023">
    <property type="entry name" value="PAS domain-containing sensor histidine kinase"/>
    <property type="match status" value="1"/>
</dbReference>
<evidence type="ECO:0000256" key="6">
    <source>
        <dbReference type="ARBA" id="ARBA00022679"/>
    </source>
</evidence>
<evidence type="ECO:0000313" key="15">
    <source>
        <dbReference type="Proteomes" id="UP000215694"/>
    </source>
</evidence>
<evidence type="ECO:0000259" key="12">
    <source>
        <dbReference type="PROSITE" id="PS50109"/>
    </source>
</evidence>
<dbReference type="Pfam" id="PF00512">
    <property type="entry name" value="HisKA"/>
    <property type="match status" value="1"/>
</dbReference>
<dbReference type="Proteomes" id="UP000215694">
    <property type="component" value="Unassembled WGS sequence"/>
</dbReference>
<accession>A0A371J3W2</accession>
<dbReference type="InterPro" id="IPR004358">
    <property type="entry name" value="Sig_transdc_His_kin-like_C"/>
</dbReference>
<dbReference type="Gene3D" id="3.30.450.20">
    <property type="entry name" value="PAS domain"/>
    <property type="match status" value="1"/>
</dbReference>
<evidence type="ECO:0000256" key="5">
    <source>
        <dbReference type="ARBA" id="ARBA00022553"/>
    </source>
</evidence>
<dbReference type="InterPro" id="IPR035965">
    <property type="entry name" value="PAS-like_dom_sf"/>
</dbReference>
<feature type="domain" description="Histidine kinase" evidence="12">
    <location>
        <begin position="136"/>
        <end position="359"/>
    </location>
</feature>
<dbReference type="Pfam" id="PF08448">
    <property type="entry name" value="PAS_4"/>
    <property type="match status" value="1"/>
</dbReference>
<dbReference type="GO" id="GO:0005886">
    <property type="term" value="C:plasma membrane"/>
    <property type="evidence" value="ECO:0007669"/>
    <property type="project" value="UniProtKB-SubCell"/>
</dbReference>
<dbReference type="PANTHER" id="PTHR43547">
    <property type="entry name" value="TWO-COMPONENT HISTIDINE KINASE"/>
    <property type="match status" value="1"/>
</dbReference>